<evidence type="ECO:0000313" key="2">
    <source>
        <dbReference type="Proteomes" id="UP000567795"/>
    </source>
</evidence>
<accession>A0A852ZUZ2</accession>
<name>A0A852ZUZ2_9ACTN</name>
<comment type="caution">
    <text evidence="1">The sequence shown here is derived from an EMBL/GenBank/DDBJ whole genome shotgun (WGS) entry which is preliminary data.</text>
</comment>
<dbReference type="Proteomes" id="UP000567795">
    <property type="component" value="Unassembled WGS sequence"/>
</dbReference>
<protein>
    <submittedName>
        <fullName evidence="1">Uncharacterized protein</fullName>
    </submittedName>
</protein>
<proteinExistence type="predicted"/>
<evidence type="ECO:0000313" key="1">
    <source>
        <dbReference type="EMBL" id="NYI06079.1"/>
    </source>
</evidence>
<dbReference type="AlphaFoldDB" id="A0A852ZUZ2"/>
<reference evidence="1 2" key="1">
    <citation type="submission" date="2020-07" db="EMBL/GenBank/DDBJ databases">
        <title>Sequencing the genomes of 1000 actinobacteria strains.</title>
        <authorList>
            <person name="Klenk H.-P."/>
        </authorList>
    </citation>
    <scope>NUCLEOTIDE SEQUENCE [LARGE SCALE GENOMIC DNA]</scope>
    <source>
        <strain evidence="1 2">DSM 42178</strain>
    </source>
</reference>
<keyword evidence="2" id="KW-1185">Reference proteome</keyword>
<dbReference type="RefSeq" id="WP_179814712.1">
    <property type="nucleotide sequence ID" value="NZ_JACBZD010000001.1"/>
</dbReference>
<gene>
    <name evidence="1" type="ORF">FHU37_003022</name>
</gene>
<organism evidence="1 2">
    <name type="scientific">Allostreptomyces psammosilenae</name>
    <dbReference type="NCBI Taxonomy" id="1892865"/>
    <lineage>
        <taxon>Bacteria</taxon>
        <taxon>Bacillati</taxon>
        <taxon>Actinomycetota</taxon>
        <taxon>Actinomycetes</taxon>
        <taxon>Kitasatosporales</taxon>
        <taxon>Streptomycetaceae</taxon>
        <taxon>Allostreptomyces</taxon>
    </lineage>
</organism>
<dbReference type="EMBL" id="JACBZD010000001">
    <property type="protein sequence ID" value="NYI06079.1"/>
    <property type="molecule type" value="Genomic_DNA"/>
</dbReference>
<sequence length="88" mass="9813">MDVQLTPNHVDTFTRPEFYGTPAYMGKVEWFDVVDRATGALLRWVVSRVDGNEVIVNHPSYGVTGGLATLRSAVELIKVQREREAHAA</sequence>